<dbReference type="PIRSF" id="PIRSF006257">
    <property type="entry name" value="UCP006257"/>
    <property type="match status" value="1"/>
</dbReference>
<dbReference type="GO" id="GO:0044010">
    <property type="term" value="P:single-species biofilm formation"/>
    <property type="evidence" value="ECO:0007669"/>
    <property type="project" value="TreeGrafter"/>
</dbReference>
<dbReference type="PANTHER" id="PTHR39586:SF1">
    <property type="entry name" value="CYTOPLASMIC PROTEIN"/>
    <property type="match status" value="1"/>
</dbReference>
<evidence type="ECO:0000313" key="1">
    <source>
        <dbReference type="EMBL" id="MBO1109448.1"/>
    </source>
</evidence>
<dbReference type="SUPFAM" id="SSF158452">
    <property type="entry name" value="YqcC-like"/>
    <property type="match status" value="1"/>
</dbReference>
<evidence type="ECO:0000313" key="2">
    <source>
        <dbReference type="Proteomes" id="UP000664658"/>
    </source>
</evidence>
<dbReference type="PANTHER" id="PTHR39586">
    <property type="entry name" value="CYTOPLASMIC PROTEIN-RELATED"/>
    <property type="match status" value="1"/>
</dbReference>
<dbReference type="Pfam" id="PF04287">
    <property type="entry name" value="DUF446"/>
    <property type="match status" value="1"/>
</dbReference>
<protein>
    <submittedName>
        <fullName evidence="1">YqcC family protein</fullName>
    </submittedName>
</protein>
<gene>
    <name evidence="1" type="ORF">J2R62_14750</name>
</gene>
<name>A0A2P1VT54_PLESH</name>
<dbReference type="InterPro" id="IPR007384">
    <property type="entry name" value="UCP006257"/>
</dbReference>
<dbReference type="AlphaFoldDB" id="A0A2P1VT54"/>
<dbReference type="InterPro" id="IPR023376">
    <property type="entry name" value="YqcC-like_dom"/>
</dbReference>
<organism evidence="1 2">
    <name type="scientific">Plesiomonas shigelloides</name>
    <name type="common">Aeromonas shigelloides</name>
    <dbReference type="NCBI Taxonomy" id="703"/>
    <lineage>
        <taxon>Bacteria</taxon>
        <taxon>Pseudomonadati</taxon>
        <taxon>Pseudomonadota</taxon>
        <taxon>Gammaproteobacteria</taxon>
        <taxon>Enterobacterales</taxon>
        <taxon>Enterobacteriaceae</taxon>
        <taxon>Plesiomonas</taxon>
    </lineage>
</organism>
<comment type="caution">
    <text evidence="1">The sequence shown here is derived from an EMBL/GenBank/DDBJ whole genome shotgun (WGS) entry which is preliminary data.</text>
</comment>
<reference evidence="1" key="1">
    <citation type="submission" date="2021-03" db="EMBL/GenBank/DDBJ databases">
        <title>Plesiomonas shigelloides zfcc0051, isolated from zebrafish feces.</title>
        <authorList>
            <person name="Vanderhoek Z."/>
            <person name="Gaulke C."/>
        </authorList>
    </citation>
    <scope>NUCLEOTIDE SEQUENCE</scope>
    <source>
        <strain evidence="1">Zfcc0051</strain>
    </source>
</reference>
<dbReference type="RefSeq" id="WP_010864412.1">
    <property type="nucleotide sequence ID" value="NZ_CP027852.1"/>
</dbReference>
<dbReference type="Gene3D" id="1.20.1440.40">
    <property type="entry name" value="YqcC-like"/>
    <property type="match status" value="1"/>
</dbReference>
<proteinExistence type="predicted"/>
<dbReference type="EMBL" id="JAFNAA010000019">
    <property type="protein sequence ID" value="MBO1109448.1"/>
    <property type="molecule type" value="Genomic_DNA"/>
</dbReference>
<sequence length="107" mass="12580">MEREQQVRQLLEDIRLVMMELALWQKLPPEPQAFQSVEPFSIDTMEAQEWLQWVFLPRMHALLDAGAGLPTRFSITPYFEEALKEQEQISRLLAPLRALDELLNQET</sequence>
<dbReference type="GeneID" id="69704170"/>
<dbReference type="Proteomes" id="UP000664658">
    <property type="component" value="Unassembled WGS sequence"/>
</dbReference>
<dbReference type="InterPro" id="IPR036814">
    <property type="entry name" value="YqcC-like_sf"/>
</dbReference>
<accession>A0A2P1VT54</accession>